<gene>
    <name evidence="1" type="ORF">BD410DRAFT_893169</name>
</gene>
<dbReference type="VEuPathDB" id="FungiDB:BD410DRAFT_893169"/>
<dbReference type="EMBL" id="ML170156">
    <property type="protein sequence ID" value="TDL29975.1"/>
    <property type="molecule type" value="Genomic_DNA"/>
</dbReference>
<evidence type="ECO:0000313" key="1">
    <source>
        <dbReference type="EMBL" id="TDL29975.1"/>
    </source>
</evidence>
<name>A0A4R5XH62_9AGAM</name>
<protein>
    <submittedName>
        <fullName evidence="1">Uncharacterized protein</fullName>
    </submittedName>
</protein>
<proteinExistence type="predicted"/>
<sequence length="677" mass="76133">MAHNLPDEVLKEILAPPLVISDDEFSFAGRPKDSPFGRTPRHSSSLLLVCKQWMRVATPLLYEVAIIRSTAQAQSLAYAVKSNKAFGKFIKRLRMEGGFGKAPAIFIAAAPNIRELFVTLDLWSSDSPSGLCSVLSGMSPCRVIITHHYYELQNAKAVQLWDSLSVSVDKWSHMETLEYHSPSEKFLDLFSYIHTMPSVKHIVLKDFDILVLTHLASTTTLETIRVTQTLLPSHQSLIDHNPRLLKLLHFKTKTPEEAIPTVVPFTAVVAGFTPLTNVPLHVAKSIWDLIFSFATCSYDVETMLLRSSPDVFNRSPTNLMSTALSLSMVSKFFHDIAKRHLFSVVHIGQAENLAAFNLILRNDDTVGPLVRVLRFTIRRKYDMVGGYDYVVLPQLLPKLTGLISLHVHLDDLQQLKVLSQLTSTTIQVLELEVHLTDIQLGRYELEAVDIGVLAGLKHLKCSIISPISLTRMPFLIAQLPKLTSLDTGPFTIFGGDGLDLLDGIRMPSLARLRMVEERRTSSKFLKLNGETLKILNIFETPSPELWTLCPQLESVTVSSSRHKHPVASLLRPPSGKPYPSLSQLRMDHKPRGTVRKPENLEKRLVAITEGFEDVDFSLFPNLKDVHLGGFTWPNTERDIKKTPRFSNFALCLKKWGITVYDSTGTPWRERAQIRRGR</sequence>
<reference evidence="1 2" key="1">
    <citation type="submission" date="2018-06" db="EMBL/GenBank/DDBJ databases">
        <title>A transcriptomic atlas of mushroom development highlights an independent origin of complex multicellularity.</title>
        <authorList>
            <consortium name="DOE Joint Genome Institute"/>
            <person name="Krizsan K."/>
            <person name="Almasi E."/>
            <person name="Merenyi Z."/>
            <person name="Sahu N."/>
            <person name="Viragh M."/>
            <person name="Koszo T."/>
            <person name="Mondo S."/>
            <person name="Kiss B."/>
            <person name="Balint B."/>
            <person name="Kues U."/>
            <person name="Barry K."/>
            <person name="Hegedus J.C."/>
            <person name="Henrissat B."/>
            <person name="Johnson J."/>
            <person name="Lipzen A."/>
            <person name="Ohm R."/>
            <person name="Nagy I."/>
            <person name="Pangilinan J."/>
            <person name="Yan J."/>
            <person name="Xiong Y."/>
            <person name="Grigoriev I.V."/>
            <person name="Hibbett D.S."/>
            <person name="Nagy L.G."/>
        </authorList>
    </citation>
    <scope>NUCLEOTIDE SEQUENCE [LARGE SCALE GENOMIC DNA]</scope>
    <source>
        <strain evidence="1 2">SZMC22713</strain>
    </source>
</reference>
<dbReference type="AlphaFoldDB" id="A0A4R5XH62"/>
<evidence type="ECO:0000313" key="2">
    <source>
        <dbReference type="Proteomes" id="UP000294933"/>
    </source>
</evidence>
<dbReference type="OrthoDB" id="2786563at2759"/>
<accession>A0A4R5XH62</accession>
<dbReference type="SUPFAM" id="SSF52047">
    <property type="entry name" value="RNI-like"/>
    <property type="match status" value="1"/>
</dbReference>
<dbReference type="Proteomes" id="UP000294933">
    <property type="component" value="Unassembled WGS sequence"/>
</dbReference>
<organism evidence="1 2">
    <name type="scientific">Rickenella mellea</name>
    <dbReference type="NCBI Taxonomy" id="50990"/>
    <lineage>
        <taxon>Eukaryota</taxon>
        <taxon>Fungi</taxon>
        <taxon>Dikarya</taxon>
        <taxon>Basidiomycota</taxon>
        <taxon>Agaricomycotina</taxon>
        <taxon>Agaricomycetes</taxon>
        <taxon>Hymenochaetales</taxon>
        <taxon>Rickenellaceae</taxon>
        <taxon>Rickenella</taxon>
    </lineage>
</organism>
<keyword evidence="2" id="KW-1185">Reference proteome</keyword>